<proteinExistence type="predicted"/>
<dbReference type="AlphaFoldDB" id="A0A5A7Q642"/>
<evidence type="ECO:0000313" key="3">
    <source>
        <dbReference type="Proteomes" id="UP000325081"/>
    </source>
</evidence>
<keyword evidence="2" id="KW-0687">Ribonucleoprotein</keyword>
<dbReference type="InterPro" id="IPR053234">
    <property type="entry name" value="RPM1_Interactor"/>
</dbReference>
<evidence type="ECO:0000256" key="1">
    <source>
        <dbReference type="SAM" id="MobiDB-lite"/>
    </source>
</evidence>
<gene>
    <name evidence="2" type="ORF">STAS_17396</name>
</gene>
<keyword evidence="3" id="KW-1185">Reference proteome</keyword>
<name>A0A5A7Q642_STRAF</name>
<reference evidence="3" key="1">
    <citation type="journal article" date="2019" name="Curr. Biol.">
        <title>Genome Sequence of Striga asiatica Provides Insight into the Evolution of Plant Parasitism.</title>
        <authorList>
            <person name="Yoshida S."/>
            <person name="Kim S."/>
            <person name="Wafula E.K."/>
            <person name="Tanskanen J."/>
            <person name="Kim Y.M."/>
            <person name="Honaas L."/>
            <person name="Yang Z."/>
            <person name="Spallek T."/>
            <person name="Conn C.E."/>
            <person name="Ichihashi Y."/>
            <person name="Cheong K."/>
            <person name="Cui S."/>
            <person name="Der J.P."/>
            <person name="Gundlach H."/>
            <person name="Jiao Y."/>
            <person name="Hori C."/>
            <person name="Ishida J.K."/>
            <person name="Kasahara H."/>
            <person name="Kiba T."/>
            <person name="Kim M.S."/>
            <person name="Koo N."/>
            <person name="Laohavisit A."/>
            <person name="Lee Y.H."/>
            <person name="Lumba S."/>
            <person name="McCourt P."/>
            <person name="Mortimer J.C."/>
            <person name="Mutuku J.M."/>
            <person name="Nomura T."/>
            <person name="Sasaki-Sekimoto Y."/>
            <person name="Seto Y."/>
            <person name="Wang Y."/>
            <person name="Wakatake T."/>
            <person name="Sakakibara H."/>
            <person name="Demura T."/>
            <person name="Yamaguchi S."/>
            <person name="Yoneyama K."/>
            <person name="Manabe R.I."/>
            <person name="Nelson D.C."/>
            <person name="Schulman A.H."/>
            <person name="Timko M.P."/>
            <person name="dePamphilis C.W."/>
            <person name="Choi D."/>
            <person name="Shirasu K."/>
        </authorList>
    </citation>
    <scope>NUCLEOTIDE SEQUENCE [LARGE SCALE GENOMIC DNA]</scope>
    <source>
        <strain evidence="3">cv. UVA1</strain>
    </source>
</reference>
<protein>
    <submittedName>
        <fullName evidence="2">28 kDa ribonucleoprotein</fullName>
    </submittedName>
</protein>
<evidence type="ECO:0000313" key="2">
    <source>
        <dbReference type="EMBL" id="GER40713.1"/>
    </source>
</evidence>
<dbReference type="Proteomes" id="UP000325081">
    <property type="component" value="Unassembled WGS sequence"/>
</dbReference>
<organism evidence="2 3">
    <name type="scientific">Striga asiatica</name>
    <name type="common">Asiatic witchweed</name>
    <name type="synonym">Buchnera asiatica</name>
    <dbReference type="NCBI Taxonomy" id="4170"/>
    <lineage>
        <taxon>Eukaryota</taxon>
        <taxon>Viridiplantae</taxon>
        <taxon>Streptophyta</taxon>
        <taxon>Embryophyta</taxon>
        <taxon>Tracheophyta</taxon>
        <taxon>Spermatophyta</taxon>
        <taxon>Magnoliopsida</taxon>
        <taxon>eudicotyledons</taxon>
        <taxon>Gunneridae</taxon>
        <taxon>Pentapetalae</taxon>
        <taxon>asterids</taxon>
        <taxon>lamiids</taxon>
        <taxon>Lamiales</taxon>
        <taxon>Orobanchaceae</taxon>
        <taxon>Buchnereae</taxon>
        <taxon>Striga</taxon>
    </lineage>
</organism>
<feature type="region of interest" description="Disordered" evidence="1">
    <location>
        <begin position="553"/>
        <end position="574"/>
    </location>
</feature>
<comment type="caution">
    <text evidence="2">The sequence shown here is derived from an EMBL/GenBank/DDBJ whole genome shotgun (WGS) entry which is preliminary data.</text>
</comment>
<dbReference type="EMBL" id="BKCP01005960">
    <property type="protein sequence ID" value="GER40713.1"/>
    <property type="molecule type" value="Genomic_DNA"/>
</dbReference>
<sequence length="574" mass="61946">MVEMICSAISGDRPSPARVAAAGSHQRLSEDHQPRWYHDGWANHNCKYQMLVVRNSHGMKPEISIPLEKRKIISLTPGHIFMSLGKAATMASGDNDNYDWLFKQMDEVRQNKVDSSNDMASLSKSIGICESNPRSDEKSKNKEDCSEDVALLYNLCPISPVKPRFELNGFDRLCEPSGGMGSGDDDSFPASQNKPGIESIKLQAEVVADDSTDDDDCVILDGEPNTSVEAVVETGDDDILVTREKGEIACRDFPHPRNLCATFPFTSTPHVRHCVQCYCFVCDTRAPCSRWGTGNSTTNHCHATSEDKHWKAERSRAKKKGNYKPLRNVPALEIDGEENDDDDTRLIKALLHTPEVPMLGLGPPNSFASARGARSLGSMSIPHRQSFKRPGLVGASLNNTNNNMMNNNNRFGFGAQLPTDPSLNWRRALETPSIGIPNAYSVGTSAPLPGPGAVFRPTSNFAGSLAGPFQQLGSGSGLLLPSGPVLSGIGPGRGVGSRLFEIEAARGNRGGLLMDGVDGLGRAMNGGSGAFMSSREFGSAWIQWFLSRGGLRSSSRGMGSKFPATNFGGNDLGQ</sequence>
<dbReference type="PANTHER" id="PTHR33443">
    <property type="entry name" value="ZGC:112980"/>
    <property type="match status" value="1"/>
</dbReference>
<dbReference type="OrthoDB" id="266020at2759"/>
<dbReference type="GO" id="GO:1990904">
    <property type="term" value="C:ribonucleoprotein complex"/>
    <property type="evidence" value="ECO:0007669"/>
    <property type="project" value="UniProtKB-KW"/>
</dbReference>
<dbReference type="PANTHER" id="PTHR33443:SF36">
    <property type="entry name" value="RPM1 INTERACTING PROTEIN 13"/>
    <property type="match status" value="1"/>
</dbReference>
<accession>A0A5A7Q642</accession>